<dbReference type="WBParaSite" id="RSKR_0000878250.1">
    <property type="protein sequence ID" value="RSKR_0000878250.1"/>
    <property type="gene ID" value="RSKR_0000878250"/>
</dbReference>
<proteinExistence type="predicted"/>
<reference evidence="2" key="1">
    <citation type="submission" date="2016-11" db="UniProtKB">
        <authorList>
            <consortium name="WormBaseParasite"/>
        </authorList>
    </citation>
    <scope>IDENTIFICATION</scope>
    <source>
        <strain evidence="2">KR3021</strain>
    </source>
</reference>
<organism evidence="1 2">
    <name type="scientific">Rhabditophanes sp. KR3021</name>
    <dbReference type="NCBI Taxonomy" id="114890"/>
    <lineage>
        <taxon>Eukaryota</taxon>
        <taxon>Metazoa</taxon>
        <taxon>Ecdysozoa</taxon>
        <taxon>Nematoda</taxon>
        <taxon>Chromadorea</taxon>
        <taxon>Rhabditida</taxon>
        <taxon>Tylenchina</taxon>
        <taxon>Panagrolaimomorpha</taxon>
        <taxon>Strongyloidoidea</taxon>
        <taxon>Alloionematidae</taxon>
        <taxon>Rhabditophanes</taxon>
    </lineage>
</organism>
<evidence type="ECO:0000313" key="1">
    <source>
        <dbReference type="Proteomes" id="UP000095286"/>
    </source>
</evidence>
<name>A0AC35U872_9BILA</name>
<evidence type="ECO:0000313" key="2">
    <source>
        <dbReference type="WBParaSite" id="RSKR_0000878250.1"/>
    </source>
</evidence>
<dbReference type="Proteomes" id="UP000095286">
    <property type="component" value="Unplaced"/>
</dbReference>
<accession>A0AC35U872</accession>
<sequence>LIIIYFLYYMHFTFAIFSITINAVSIYVLIYKTPEEMKYSVKSMMYGRFGDIILSISGGLFMNGYYLFPMPAVGIQGYSIYLGDYGVRIAFTSMFIGSYVHFLGLTIQYYTIFRSICSKKHLAKENALYKCLFLFSFALSILLICLFMIFFSCEEEHQTNLLKQYLQYKLILQKIPKIIVMNSNINTYFLLIANIAIVAMGLMFSSLITYFFWKIRKELQALKKSKHQTSYRKYRTAVIMLVIQIIFPVCFFAVPIAILGFSFLANIDFHTNLQMVIAQLISVFVVFYTSITGQFFIWKYYICKLSCFQNKGKKIVTNIHFSKKCVVK</sequence>
<protein>
    <submittedName>
        <fullName evidence="2">G_PROTEIN_RECEP_F1_2 domain-containing protein</fullName>
    </submittedName>
</protein>